<evidence type="ECO:0000256" key="3">
    <source>
        <dbReference type="ARBA" id="ARBA00022525"/>
    </source>
</evidence>
<dbReference type="GO" id="GO:0042742">
    <property type="term" value="P:defense response to bacterium"/>
    <property type="evidence" value="ECO:0007669"/>
    <property type="project" value="UniProtKB-UniRule"/>
</dbReference>
<comment type="subcellular location">
    <subcellularLocation>
        <location evidence="1 9">Secreted</location>
    </subcellularLocation>
</comment>
<feature type="chain" id="PRO_5014209679" description="Beta-defensin" evidence="9">
    <location>
        <begin position="20"/>
        <end position="69"/>
    </location>
</feature>
<keyword evidence="8" id="KW-1015">Disulfide bond</keyword>
<protein>
    <recommendedName>
        <fullName evidence="9">Beta-defensin</fullName>
    </recommendedName>
</protein>
<keyword evidence="12" id="KW-1185">Reference proteome</keyword>
<evidence type="ECO:0000256" key="1">
    <source>
        <dbReference type="ARBA" id="ARBA00004613"/>
    </source>
</evidence>
<dbReference type="Pfam" id="PF13841">
    <property type="entry name" value="Defensin_beta_2"/>
    <property type="match status" value="1"/>
</dbReference>
<dbReference type="PANTHER" id="PTHR47900:SF1">
    <property type="entry name" value="BETA-DEFENSIN 131A"/>
    <property type="match status" value="1"/>
</dbReference>
<organism evidence="11 12">
    <name type="scientific">Saimiri boliviensis boliviensis</name>
    <name type="common">Bolivian squirrel monkey</name>
    <dbReference type="NCBI Taxonomy" id="39432"/>
    <lineage>
        <taxon>Eukaryota</taxon>
        <taxon>Metazoa</taxon>
        <taxon>Chordata</taxon>
        <taxon>Craniata</taxon>
        <taxon>Vertebrata</taxon>
        <taxon>Euteleostomi</taxon>
        <taxon>Mammalia</taxon>
        <taxon>Eutheria</taxon>
        <taxon>Euarchontoglires</taxon>
        <taxon>Primates</taxon>
        <taxon>Haplorrhini</taxon>
        <taxon>Platyrrhini</taxon>
        <taxon>Cebidae</taxon>
        <taxon>Saimiriinae</taxon>
        <taxon>Saimiri</taxon>
    </lineage>
</organism>
<keyword evidence="4 9" id="KW-0929">Antimicrobial</keyword>
<evidence type="ECO:0000259" key="10">
    <source>
        <dbReference type="Pfam" id="PF13841"/>
    </source>
</evidence>
<evidence type="ECO:0000256" key="8">
    <source>
        <dbReference type="ARBA" id="ARBA00023157"/>
    </source>
</evidence>
<dbReference type="GO" id="GO:0045087">
    <property type="term" value="P:innate immune response"/>
    <property type="evidence" value="ECO:0007669"/>
    <property type="project" value="InterPro"/>
</dbReference>
<keyword evidence="3 9" id="KW-0964">Secreted</keyword>
<proteinExistence type="inferred from homology"/>
<evidence type="ECO:0000313" key="11">
    <source>
        <dbReference type="Ensembl" id="ENSSBOP00000008139.1"/>
    </source>
</evidence>
<dbReference type="GO" id="GO:0005615">
    <property type="term" value="C:extracellular space"/>
    <property type="evidence" value="ECO:0007669"/>
    <property type="project" value="TreeGrafter"/>
</dbReference>
<name>A0A2K6SL64_SAIBB</name>
<comment type="similarity">
    <text evidence="2 9">Belongs to the beta-defensin family.</text>
</comment>
<dbReference type="Ensembl" id="ENSSBOT00000024897.1">
    <property type="protein sequence ID" value="ENSSBOP00000008139.1"/>
    <property type="gene ID" value="ENSSBOG00000020991.1"/>
</dbReference>
<dbReference type="OMA" id="ICCKLKY"/>
<keyword evidence="7 9" id="KW-0044">Antibiotic</keyword>
<dbReference type="GeneTree" id="ENSGT00390000001538"/>
<evidence type="ECO:0000256" key="7">
    <source>
        <dbReference type="ARBA" id="ARBA00023022"/>
    </source>
</evidence>
<feature type="signal peptide" evidence="9">
    <location>
        <begin position="1"/>
        <end position="19"/>
    </location>
</feature>
<dbReference type="STRING" id="39432.ENSSBOP00000008139"/>
<keyword evidence="5 9" id="KW-0732">Signal</keyword>
<reference evidence="11" key="1">
    <citation type="submission" date="2025-08" db="UniProtKB">
        <authorList>
            <consortium name="Ensembl"/>
        </authorList>
    </citation>
    <scope>IDENTIFICATION</scope>
</reference>
<evidence type="ECO:0000256" key="9">
    <source>
        <dbReference type="RuleBase" id="RU231113"/>
    </source>
</evidence>
<dbReference type="Proteomes" id="UP000233220">
    <property type="component" value="Unplaced"/>
</dbReference>
<accession>A0A2K6SL64</accession>
<keyword evidence="6 9" id="KW-0211">Defensin</keyword>
<reference evidence="11" key="2">
    <citation type="submission" date="2025-09" db="UniProtKB">
        <authorList>
            <consortium name="Ensembl"/>
        </authorList>
    </citation>
    <scope>IDENTIFICATION</scope>
</reference>
<evidence type="ECO:0000313" key="12">
    <source>
        <dbReference type="Proteomes" id="UP000233220"/>
    </source>
</evidence>
<comment type="function">
    <text evidence="9">Has antibacterial activity.</text>
</comment>
<feature type="domain" description="Beta-defensin" evidence="10">
    <location>
        <begin position="29"/>
        <end position="57"/>
    </location>
</feature>
<evidence type="ECO:0000256" key="4">
    <source>
        <dbReference type="ARBA" id="ARBA00022529"/>
    </source>
</evidence>
<sequence>MRVLLFIFGVLALLFTVSAARSSNFDTPCVGKYYNCRPQCNADEYTVRYCAEYDVCCRVKKRRFVGTKW</sequence>
<dbReference type="PANTHER" id="PTHR47900">
    <property type="entry name" value="BETA-DEFENSIN 131A"/>
    <property type="match status" value="1"/>
</dbReference>
<dbReference type="AlphaFoldDB" id="A0A2K6SL64"/>
<dbReference type="InterPro" id="IPR025933">
    <property type="entry name" value="Beta_defensin_dom"/>
</dbReference>
<evidence type="ECO:0000256" key="5">
    <source>
        <dbReference type="ARBA" id="ARBA00022729"/>
    </source>
</evidence>
<evidence type="ECO:0000256" key="6">
    <source>
        <dbReference type="ARBA" id="ARBA00022940"/>
    </source>
</evidence>
<evidence type="ECO:0000256" key="2">
    <source>
        <dbReference type="ARBA" id="ARBA00007371"/>
    </source>
</evidence>